<organism evidence="10 11">
    <name type="scientific">Cloeon dipterum</name>
    <dbReference type="NCBI Taxonomy" id="197152"/>
    <lineage>
        <taxon>Eukaryota</taxon>
        <taxon>Metazoa</taxon>
        <taxon>Ecdysozoa</taxon>
        <taxon>Arthropoda</taxon>
        <taxon>Hexapoda</taxon>
        <taxon>Insecta</taxon>
        <taxon>Pterygota</taxon>
        <taxon>Palaeoptera</taxon>
        <taxon>Ephemeroptera</taxon>
        <taxon>Pisciforma</taxon>
        <taxon>Baetidae</taxon>
        <taxon>Cloeon</taxon>
    </lineage>
</organism>
<gene>
    <name evidence="10" type="ORF">CLODIP_2_CD09921</name>
</gene>
<evidence type="ECO:0000256" key="7">
    <source>
        <dbReference type="ARBA" id="ARBA00022989"/>
    </source>
</evidence>
<keyword evidence="4" id="KW-0337">GPI-anchor biosynthesis</keyword>
<feature type="transmembrane region" description="Helical" evidence="9">
    <location>
        <begin position="363"/>
        <end position="388"/>
    </location>
</feature>
<dbReference type="PANTHER" id="PTHR13121">
    <property type="entry name" value="GPI TRANSAMIDASE COMPONENT PIG-U"/>
    <property type="match status" value="1"/>
</dbReference>
<feature type="transmembrane region" description="Helical" evidence="9">
    <location>
        <begin position="263"/>
        <end position="284"/>
    </location>
</feature>
<keyword evidence="8 9" id="KW-0472">Membrane</keyword>
<dbReference type="GO" id="GO:0042765">
    <property type="term" value="C:GPI-anchor transamidase complex"/>
    <property type="evidence" value="ECO:0007669"/>
    <property type="project" value="InterPro"/>
</dbReference>
<feature type="transmembrane region" description="Helical" evidence="9">
    <location>
        <begin position="334"/>
        <end position="357"/>
    </location>
</feature>
<keyword evidence="5 9" id="KW-0812">Transmembrane</keyword>
<sequence length="412" mass="47304">MRYSGFQKVIEERVEVSTPLNSWKRVTEGVHLMKNGISPYEGDLFHETPLGLFFYSWLLTLKQPLLDLFFILMDAATCLCLQSVAASYSAQAVAKEKENKKKYSEDSHGIILTEEQVQRVPLYVVFCFNFNPFSILSCVGKTTTVVNNFFVALTLLSMCKGWMFLCCAALALATYQTFYSMVFIVPSCMYIIQLKKIKKSWPVILIMVTTFGVFLGSLLYLSMVFTDSWTFLSSTYKFLILVPDLRPNVGLFWYFFTEMFEHFRALFVCAFQINCFLYLAPLALRLRKEPMLLAFSLAALITVFRSYPSVSDLGFYFGMLPIWLHLLPYMQQGFVVCCFILFSSGLGPVVWQLWIYMRSGNANFYFGVTLAFATAQIFLITDILFAYIKREFTLVNGTKRELKGKPAKLVLE</sequence>
<evidence type="ECO:0000313" key="11">
    <source>
        <dbReference type="Proteomes" id="UP000494165"/>
    </source>
</evidence>
<dbReference type="AlphaFoldDB" id="A0A8S1CEL1"/>
<keyword evidence="7 9" id="KW-1133">Transmembrane helix</keyword>
<comment type="similarity">
    <text evidence="3">Belongs to the PIGU family.</text>
</comment>
<reference evidence="10 11" key="1">
    <citation type="submission" date="2020-04" db="EMBL/GenBank/DDBJ databases">
        <authorList>
            <person name="Alioto T."/>
            <person name="Alioto T."/>
            <person name="Gomez Garrido J."/>
        </authorList>
    </citation>
    <scope>NUCLEOTIDE SEQUENCE [LARGE SCALE GENOMIC DNA]</scope>
</reference>
<keyword evidence="11" id="KW-1185">Reference proteome</keyword>
<dbReference type="GO" id="GO:0016255">
    <property type="term" value="P:attachment of GPI anchor to protein"/>
    <property type="evidence" value="ECO:0007669"/>
    <property type="project" value="InterPro"/>
</dbReference>
<keyword evidence="6" id="KW-0256">Endoplasmic reticulum</keyword>
<evidence type="ECO:0000313" key="10">
    <source>
        <dbReference type="EMBL" id="CAB3363719.1"/>
    </source>
</evidence>
<dbReference type="Pfam" id="PF06728">
    <property type="entry name" value="PIG-U"/>
    <property type="match status" value="1"/>
</dbReference>
<evidence type="ECO:0000256" key="6">
    <source>
        <dbReference type="ARBA" id="ARBA00022824"/>
    </source>
</evidence>
<proteinExistence type="inferred from homology"/>
<feature type="transmembrane region" description="Helical" evidence="9">
    <location>
        <begin position="201"/>
        <end position="225"/>
    </location>
</feature>
<evidence type="ECO:0000256" key="1">
    <source>
        <dbReference type="ARBA" id="ARBA00004477"/>
    </source>
</evidence>
<evidence type="ECO:0000256" key="5">
    <source>
        <dbReference type="ARBA" id="ARBA00022692"/>
    </source>
</evidence>
<dbReference type="InterPro" id="IPR009600">
    <property type="entry name" value="PIG-U"/>
</dbReference>
<dbReference type="Proteomes" id="UP000494165">
    <property type="component" value="Unassembled WGS sequence"/>
</dbReference>
<dbReference type="PANTHER" id="PTHR13121:SF0">
    <property type="entry name" value="PHOSPHATIDYLINOSITOL GLYCAN ANCHOR BIOSYNTHESIS CLASS U PROTEIN"/>
    <property type="match status" value="1"/>
</dbReference>
<evidence type="ECO:0000256" key="3">
    <source>
        <dbReference type="ARBA" id="ARBA00010026"/>
    </source>
</evidence>
<dbReference type="OrthoDB" id="549017at2759"/>
<comment type="caution">
    <text evidence="10">The sequence shown here is derived from an EMBL/GenBank/DDBJ whole genome shotgun (WGS) entry which is preliminary data.</text>
</comment>
<accession>A0A8S1CEL1</accession>
<evidence type="ECO:0000256" key="9">
    <source>
        <dbReference type="SAM" id="Phobius"/>
    </source>
</evidence>
<name>A0A8S1CEL1_9INSE</name>
<comment type="subcellular location">
    <subcellularLocation>
        <location evidence="1">Endoplasmic reticulum membrane</location>
        <topology evidence="1">Multi-pass membrane protein</topology>
    </subcellularLocation>
</comment>
<dbReference type="EMBL" id="CADEPI010000013">
    <property type="protein sequence ID" value="CAB3363719.1"/>
    <property type="molecule type" value="Genomic_DNA"/>
</dbReference>
<evidence type="ECO:0000256" key="8">
    <source>
        <dbReference type="ARBA" id="ARBA00023136"/>
    </source>
</evidence>
<evidence type="ECO:0008006" key="12">
    <source>
        <dbReference type="Google" id="ProtNLM"/>
    </source>
</evidence>
<feature type="transmembrane region" description="Helical" evidence="9">
    <location>
        <begin position="291"/>
        <end position="307"/>
    </location>
</feature>
<protein>
    <recommendedName>
        <fullName evidence="12">Phosphatidylinositol glycan anchor biosynthesis class U protein</fullName>
    </recommendedName>
</protein>
<evidence type="ECO:0000256" key="4">
    <source>
        <dbReference type="ARBA" id="ARBA00022502"/>
    </source>
</evidence>
<feature type="transmembrane region" description="Helical" evidence="9">
    <location>
        <begin position="149"/>
        <end position="172"/>
    </location>
</feature>
<dbReference type="GO" id="GO:0006506">
    <property type="term" value="P:GPI anchor biosynthetic process"/>
    <property type="evidence" value="ECO:0007669"/>
    <property type="project" value="UniProtKB-KW"/>
</dbReference>
<comment type="pathway">
    <text evidence="2">Glycolipid biosynthesis; glycosylphosphatidylinositol-anchor biosynthesis.</text>
</comment>
<evidence type="ECO:0000256" key="2">
    <source>
        <dbReference type="ARBA" id="ARBA00004687"/>
    </source>
</evidence>